<dbReference type="RefSeq" id="WP_275277017.1">
    <property type="nucleotide sequence ID" value="NZ_CP119108.1"/>
</dbReference>
<dbReference type="Proteomes" id="UP001214553">
    <property type="component" value="Chromosome"/>
</dbReference>
<keyword evidence="2" id="KW-1185">Reference proteome</keyword>
<evidence type="ECO:0000313" key="1">
    <source>
        <dbReference type="EMBL" id="WEG07678.1"/>
    </source>
</evidence>
<accession>A0ABY8BYK8</accession>
<evidence type="ECO:0000313" key="2">
    <source>
        <dbReference type="Proteomes" id="UP001214553"/>
    </source>
</evidence>
<protein>
    <submittedName>
        <fullName evidence="1">SatD family protein</fullName>
    </submittedName>
</protein>
<dbReference type="Pfam" id="PF16264">
    <property type="entry name" value="SatD"/>
    <property type="match status" value="1"/>
</dbReference>
<dbReference type="EMBL" id="CP119108">
    <property type="protein sequence ID" value="WEG07678.1"/>
    <property type="molecule type" value="Genomic_DNA"/>
</dbReference>
<gene>
    <name evidence="1" type="ORF">PU630_10490</name>
</gene>
<name>A0ABY8BYK8_9MICO</name>
<proteinExistence type="predicted"/>
<sequence>MAVAVIVDIVGSRRIADRTSAQRTIDGVLQRLTEDGPPVDVPLHPIVGDEMQGVYPHRDAALLATLLFQLALPDGIECRFGVGLGEAGEIPSASGGISEGTAWWAARAAIEDVEALAASAVASARTQVARWSSDAVSSGAASEDGDDLRVVNAYLLARDHLVAQMSERSRRLTYGRCVGATQRALAAAEGITQSAVSQALASSGANAVVEGFRLLRG</sequence>
<reference evidence="1 2" key="1">
    <citation type="submission" date="2023-03" db="EMBL/GenBank/DDBJ databases">
        <title>Genome sequence of Microbacterium sp. KACC 23027.</title>
        <authorList>
            <person name="Kim S."/>
            <person name="Heo J."/>
            <person name="Kwon S.-W."/>
        </authorList>
    </citation>
    <scope>NUCLEOTIDE SEQUENCE [LARGE SCALE GENOMIC DNA]</scope>
    <source>
        <strain evidence="1 2">KACC 23027</strain>
    </source>
</reference>
<dbReference type="InterPro" id="IPR032580">
    <property type="entry name" value="SatD"/>
</dbReference>
<organism evidence="1 2">
    <name type="scientific">Microbacterium horticulturae</name>
    <dbReference type="NCBI Taxonomy" id="3028316"/>
    <lineage>
        <taxon>Bacteria</taxon>
        <taxon>Bacillati</taxon>
        <taxon>Actinomycetota</taxon>
        <taxon>Actinomycetes</taxon>
        <taxon>Micrococcales</taxon>
        <taxon>Microbacteriaceae</taxon>
        <taxon>Microbacterium</taxon>
    </lineage>
</organism>